<keyword evidence="2" id="KW-1185">Reference proteome</keyword>
<dbReference type="STRING" id="272123.Anacy_3326"/>
<dbReference type="OrthoDB" id="489724at2"/>
<gene>
    <name evidence="1" type="ordered locus">Anacy_3326</name>
</gene>
<name>K9ZK94_ANACC</name>
<dbReference type="eggNOG" id="ENOG5030VN4">
    <property type="taxonomic scope" value="Bacteria"/>
</dbReference>
<dbReference type="KEGG" id="acy:Anacy_3326"/>
<proteinExistence type="predicted"/>
<evidence type="ECO:0000313" key="1">
    <source>
        <dbReference type="EMBL" id="AFZ58730.1"/>
    </source>
</evidence>
<dbReference type="HOGENOM" id="CLU_741123_0_0_3"/>
<dbReference type="Proteomes" id="UP000010474">
    <property type="component" value="Chromosome"/>
</dbReference>
<reference evidence="2" key="1">
    <citation type="journal article" date="2013" name="Proc. Natl. Acad. Sci. U.S.A.">
        <title>Improving the coverage of the cyanobacterial phylum using diversity-driven genome sequencing.</title>
        <authorList>
            <person name="Shih P.M."/>
            <person name="Wu D."/>
            <person name="Latifi A."/>
            <person name="Axen S.D."/>
            <person name="Fewer D.P."/>
            <person name="Talla E."/>
            <person name="Calteau A."/>
            <person name="Cai F."/>
            <person name="Tandeau de Marsac N."/>
            <person name="Rippka R."/>
            <person name="Herdman M."/>
            <person name="Sivonen K."/>
            <person name="Coursin T."/>
            <person name="Laurent T."/>
            <person name="Goodwin L."/>
            <person name="Nolan M."/>
            <person name="Davenport K.W."/>
            <person name="Han C.S."/>
            <person name="Rubin E.M."/>
            <person name="Eisen J.A."/>
            <person name="Woyke T."/>
            <person name="Gugger M."/>
            <person name="Kerfeld C.A."/>
        </authorList>
    </citation>
    <scope>NUCLEOTIDE SEQUENCE [LARGE SCALE GENOMIC DNA]</scope>
    <source>
        <strain evidence="2">ATCC 27899 / PCC 7122</strain>
    </source>
</reference>
<dbReference type="AlphaFoldDB" id="K9ZK94"/>
<organism evidence="1 2">
    <name type="scientific">Anabaena cylindrica (strain ATCC 27899 / PCC 7122)</name>
    <dbReference type="NCBI Taxonomy" id="272123"/>
    <lineage>
        <taxon>Bacteria</taxon>
        <taxon>Bacillati</taxon>
        <taxon>Cyanobacteriota</taxon>
        <taxon>Cyanophyceae</taxon>
        <taxon>Nostocales</taxon>
        <taxon>Nostocaceae</taxon>
        <taxon>Anabaena</taxon>
    </lineage>
</organism>
<dbReference type="RefSeq" id="WP_015215356.1">
    <property type="nucleotide sequence ID" value="NC_019771.1"/>
</dbReference>
<accession>K9ZK94</accession>
<protein>
    <submittedName>
        <fullName evidence="1">Uncharacterized protein</fullName>
    </submittedName>
</protein>
<evidence type="ECO:0000313" key="2">
    <source>
        <dbReference type="Proteomes" id="UP000010474"/>
    </source>
</evidence>
<dbReference type="PATRIC" id="fig|272123.3.peg.3624"/>
<sequence>MSINAFVDNGYTPGKDFCEKFLSSTEFTVETLRLILSGTSNLKKDNVAIHIADALEKGKLTPEQILLPYVKQSRTWLSLKSGSCTITPNLNSAKSLLTEFGKEGWYGPIEEAGQHKKKWYIRIYRIVDYVRRGSGSASKLDERYIRWSVIAEVAKDYVALSWNGFTYSSTTDEQIEQRTQFPFWNHIPTFIDELASHCNADWKARNLHQLVLHDMWEKYLNKSIDGIVYKWKHLRIRAEASGLAINAHSAGVEEIDVRGLQALSEKLAHSVLNKLGLVGDPEKMGNAEDAILLTLIKEWGTKSYEFQLDRELTPSEIEAKTLKKVTRKPLIKTHCYFGLKPDSKTQDSFPHLKCYGGSTSVLEFLLKELQLQG</sequence>
<dbReference type="EMBL" id="CP003659">
    <property type="protein sequence ID" value="AFZ58730.1"/>
    <property type="molecule type" value="Genomic_DNA"/>
</dbReference>